<gene>
    <name evidence="2" type="ORF">CEXT_353331</name>
</gene>
<organism evidence="2 3">
    <name type="scientific">Caerostris extrusa</name>
    <name type="common">Bark spider</name>
    <name type="synonym">Caerostris bankana</name>
    <dbReference type="NCBI Taxonomy" id="172846"/>
    <lineage>
        <taxon>Eukaryota</taxon>
        <taxon>Metazoa</taxon>
        <taxon>Ecdysozoa</taxon>
        <taxon>Arthropoda</taxon>
        <taxon>Chelicerata</taxon>
        <taxon>Arachnida</taxon>
        <taxon>Araneae</taxon>
        <taxon>Araneomorphae</taxon>
        <taxon>Entelegynae</taxon>
        <taxon>Araneoidea</taxon>
        <taxon>Araneidae</taxon>
        <taxon>Caerostris</taxon>
    </lineage>
</organism>
<evidence type="ECO:0000313" key="3">
    <source>
        <dbReference type="Proteomes" id="UP001054945"/>
    </source>
</evidence>
<proteinExistence type="predicted"/>
<keyword evidence="1" id="KW-1133">Transmembrane helix</keyword>
<name>A0AAV4RK96_CAEEX</name>
<evidence type="ECO:0000313" key="2">
    <source>
        <dbReference type="EMBL" id="GIY20547.1"/>
    </source>
</evidence>
<keyword evidence="1" id="KW-0472">Membrane</keyword>
<accession>A0AAV4RK96</accession>
<comment type="caution">
    <text evidence="2">The sequence shown here is derived from an EMBL/GenBank/DDBJ whole genome shotgun (WGS) entry which is preliminary data.</text>
</comment>
<dbReference type="EMBL" id="BPLR01007905">
    <property type="protein sequence ID" value="GIY20547.1"/>
    <property type="molecule type" value="Genomic_DNA"/>
</dbReference>
<reference evidence="2 3" key="1">
    <citation type="submission" date="2021-06" db="EMBL/GenBank/DDBJ databases">
        <title>Caerostris extrusa draft genome.</title>
        <authorList>
            <person name="Kono N."/>
            <person name="Arakawa K."/>
        </authorList>
    </citation>
    <scope>NUCLEOTIDE SEQUENCE [LARGE SCALE GENOMIC DNA]</scope>
</reference>
<sequence length="104" mass="11910">MLDIILWDSYTFLLHLFNKISNRHRVTGSSLGDKSGDHGSLCRVMISLRLRQNAVKLQCLGLLCCNKPLAILFMNSITNVLVWSIILRYHFPIRAIRDNNKGNI</sequence>
<protein>
    <submittedName>
        <fullName evidence="2">Uncharacterized protein</fullName>
    </submittedName>
</protein>
<feature type="transmembrane region" description="Helical" evidence="1">
    <location>
        <begin position="69"/>
        <end position="91"/>
    </location>
</feature>
<keyword evidence="1" id="KW-0812">Transmembrane</keyword>
<dbReference type="AlphaFoldDB" id="A0AAV4RK96"/>
<evidence type="ECO:0000256" key="1">
    <source>
        <dbReference type="SAM" id="Phobius"/>
    </source>
</evidence>
<dbReference type="Proteomes" id="UP001054945">
    <property type="component" value="Unassembled WGS sequence"/>
</dbReference>
<keyword evidence="3" id="KW-1185">Reference proteome</keyword>